<feature type="transmembrane region" description="Helical" evidence="1">
    <location>
        <begin position="9"/>
        <end position="30"/>
    </location>
</feature>
<comment type="caution">
    <text evidence="2">The sequence shown here is derived from an EMBL/GenBank/DDBJ whole genome shotgun (WGS) entry which is preliminary data.</text>
</comment>
<keyword evidence="1" id="KW-1133">Transmembrane helix</keyword>
<evidence type="ECO:0000313" key="3">
    <source>
        <dbReference type="Proteomes" id="UP000315343"/>
    </source>
</evidence>
<dbReference type="OrthoDB" id="3035426at2"/>
<sequence length="135" mass="15218">MHRKVSGRFLISIIGALLIIYGISMVLLGITGEKSMAVITDVRREGGELPYARSGKYMFNMSYTFELPNGEVFYGYTKKNSDGVYIKKPNTVVNVKYLEIFPHFNALEEDTRFDAGKLILVAFGLSLIIIVNIRE</sequence>
<name>A0A562J4V8_9FIRM</name>
<proteinExistence type="predicted"/>
<dbReference type="EMBL" id="VLKH01000010">
    <property type="protein sequence ID" value="TWH78200.1"/>
    <property type="molecule type" value="Genomic_DNA"/>
</dbReference>
<feature type="transmembrane region" description="Helical" evidence="1">
    <location>
        <begin position="115"/>
        <end position="133"/>
    </location>
</feature>
<keyword evidence="1" id="KW-0472">Membrane</keyword>
<dbReference type="Proteomes" id="UP000315343">
    <property type="component" value="Unassembled WGS sequence"/>
</dbReference>
<keyword evidence="3" id="KW-1185">Reference proteome</keyword>
<organism evidence="2 3">
    <name type="scientific">Sedimentibacter saalensis</name>
    <dbReference type="NCBI Taxonomy" id="130788"/>
    <lineage>
        <taxon>Bacteria</taxon>
        <taxon>Bacillati</taxon>
        <taxon>Bacillota</taxon>
        <taxon>Tissierellia</taxon>
        <taxon>Sedimentibacter</taxon>
    </lineage>
</organism>
<keyword evidence="1" id="KW-0812">Transmembrane</keyword>
<dbReference type="AlphaFoldDB" id="A0A562J4V8"/>
<evidence type="ECO:0000313" key="2">
    <source>
        <dbReference type="EMBL" id="TWH78200.1"/>
    </source>
</evidence>
<dbReference type="RefSeq" id="WP_145085565.1">
    <property type="nucleotide sequence ID" value="NZ_DAMBUX010000010.1"/>
</dbReference>
<reference evidence="2 3" key="1">
    <citation type="submission" date="2019-07" db="EMBL/GenBank/DDBJ databases">
        <title>Genomic Encyclopedia of Type Strains, Phase I: the one thousand microbial genomes (KMG-I) project.</title>
        <authorList>
            <person name="Kyrpides N."/>
        </authorList>
    </citation>
    <scope>NUCLEOTIDE SEQUENCE [LARGE SCALE GENOMIC DNA]</scope>
    <source>
        <strain evidence="2 3">DSM 13558</strain>
    </source>
</reference>
<evidence type="ECO:0008006" key="4">
    <source>
        <dbReference type="Google" id="ProtNLM"/>
    </source>
</evidence>
<protein>
    <recommendedName>
        <fullName evidence="4">DUF3592 domain-containing protein</fullName>
    </recommendedName>
</protein>
<evidence type="ECO:0000256" key="1">
    <source>
        <dbReference type="SAM" id="Phobius"/>
    </source>
</evidence>
<accession>A0A562J4V8</accession>
<gene>
    <name evidence="2" type="ORF">LY60_03042</name>
</gene>